<dbReference type="PROSITE" id="PS00855">
    <property type="entry name" value="SPASE_II"/>
    <property type="match status" value="1"/>
</dbReference>
<keyword evidence="2 9" id="KW-1003">Cell membrane</keyword>
<evidence type="ECO:0000256" key="1">
    <source>
        <dbReference type="ARBA" id="ARBA00006139"/>
    </source>
</evidence>
<keyword evidence="7 9" id="KW-1133">Transmembrane helix</keyword>
<evidence type="ECO:0000256" key="10">
    <source>
        <dbReference type="RuleBase" id="RU000594"/>
    </source>
</evidence>
<feature type="active site" evidence="9">
    <location>
        <position position="138"/>
    </location>
</feature>
<evidence type="ECO:0000313" key="14">
    <source>
        <dbReference type="Proteomes" id="UP001056336"/>
    </source>
</evidence>
<comment type="pathway">
    <text evidence="9">Protein modification; lipoprotein biosynthesis (signal peptide cleavage).</text>
</comment>
<accession>A0ABY4QV44</accession>
<keyword evidence="8 9" id="KW-0472">Membrane</keyword>
<reference evidence="13" key="2">
    <citation type="submission" date="2022-05" db="EMBL/GenBank/DDBJ databases">
        <authorList>
            <person name="Kim J.-S."/>
            <person name="Lee K."/>
            <person name="Suh M."/>
            <person name="Eom M."/>
            <person name="Kim J.-S."/>
            <person name="Kim D.-S."/>
            <person name="Ko S.-H."/>
            <person name="Shin Y."/>
            <person name="Lee J.-S."/>
        </authorList>
    </citation>
    <scope>NUCLEOTIDE SEQUENCE</scope>
    <source>
        <strain evidence="13">N237</strain>
    </source>
</reference>
<dbReference type="GO" id="GO:0004190">
    <property type="term" value="F:aspartic-type endopeptidase activity"/>
    <property type="evidence" value="ECO:0007669"/>
    <property type="project" value="UniProtKB-EC"/>
</dbReference>
<dbReference type="PANTHER" id="PTHR33695">
    <property type="entry name" value="LIPOPROTEIN SIGNAL PEPTIDASE"/>
    <property type="match status" value="1"/>
</dbReference>
<keyword evidence="3 9" id="KW-0645">Protease</keyword>
<keyword evidence="4 9" id="KW-0812">Transmembrane</keyword>
<gene>
    <name evidence="9 13" type="primary">lspA</name>
    <name evidence="13" type="ORF">M6D93_12805</name>
</gene>
<proteinExistence type="inferred from homology"/>
<evidence type="ECO:0000256" key="2">
    <source>
        <dbReference type="ARBA" id="ARBA00022475"/>
    </source>
</evidence>
<feature type="active site" evidence="9">
    <location>
        <position position="157"/>
    </location>
</feature>
<feature type="transmembrane region" description="Helical" evidence="9">
    <location>
        <begin position="104"/>
        <end position="122"/>
    </location>
</feature>
<keyword evidence="14" id="KW-1185">Reference proteome</keyword>
<feature type="compositionally biased region" description="Acidic residues" evidence="12">
    <location>
        <begin position="185"/>
        <end position="197"/>
    </location>
</feature>
<dbReference type="InterPro" id="IPR001872">
    <property type="entry name" value="Peptidase_A8"/>
</dbReference>
<evidence type="ECO:0000256" key="11">
    <source>
        <dbReference type="RuleBase" id="RU004181"/>
    </source>
</evidence>
<dbReference type="Proteomes" id="UP001056336">
    <property type="component" value="Chromosome"/>
</dbReference>
<organism evidence="13 14">
    <name type="scientific">Jatrophihabitans telluris</name>
    <dbReference type="NCBI Taxonomy" id="2038343"/>
    <lineage>
        <taxon>Bacteria</taxon>
        <taxon>Bacillati</taxon>
        <taxon>Actinomycetota</taxon>
        <taxon>Actinomycetes</taxon>
        <taxon>Jatrophihabitantales</taxon>
        <taxon>Jatrophihabitantaceae</taxon>
        <taxon>Jatrophihabitans</taxon>
    </lineage>
</organism>
<feature type="transmembrane region" description="Helical" evidence="9">
    <location>
        <begin position="149"/>
        <end position="172"/>
    </location>
</feature>
<feature type="transmembrane region" description="Helical" evidence="9">
    <location>
        <begin position="69"/>
        <end position="95"/>
    </location>
</feature>
<dbReference type="NCBIfam" id="TIGR00077">
    <property type="entry name" value="lspA"/>
    <property type="match status" value="1"/>
</dbReference>
<dbReference type="PRINTS" id="PR00781">
    <property type="entry name" value="LIPOSIGPTASE"/>
</dbReference>
<name>A0ABY4QV44_9ACTN</name>
<evidence type="ECO:0000313" key="13">
    <source>
        <dbReference type="EMBL" id="UQX87178.1"/>
    </source>
</evidence>
<evidence type="ECO:0000256" key="9">
    <source>
        <dbReference type="HAMAP-Rule" id="MF_00161"/>
    </source>
</evidence>
<comment type="subcellular location">
    <subcellularLocation>
        <location evidence="9">Cell membrane</location>
        <topology evidence="9">Multi-pass membrane protein</topology>
    </subcellularLocation>
</comment>
<evidence type="ECO:0000256" key="5">
    <source>
        <dbReference type="ARBA" id="ARBA00022750"/>
    </source>
</evidence>
<evidence type="ECO:0000256" key="12">
    <source>
        <dbReference type="SAM" id="MobiDB-lite"/>
    </source>
</evidence>
<evidence type="ECO:0000256" key="8">
    <source>
        <dbReference type="ARBA" id="ARBA00023136"/>
    </source>
</evidence>
<comment type="catalytic activity">
    <reaction evidence="9 10">
        <text>Release of signal peptides from bacterial membrane prolipoproteins. Hydrolyzes -Xaa-Yaa-Zaa-|-(S,diacylglyceryl)Cys-, in which Xaa is hydrophobic (preferably Leu), and Yaa (Ala or Ser) and Zaa (Gly or Ala) have small, neutral side chains.</text>
        <dbReference type="EC" id="3.4.23.36"/>
    </reaction>
</comment>
<evidence type="ECO:0000256" key="6">
    <source>
        <dbReference type="ARBA" id="ARBA00022801"/>
    </source>
</evidence>
<comment type="similarity">
    <text evidence="1 9 11">Belongs to the peptidase A8 family.</text>
</comment>
<dbReference type="HAMAP" id="MF_00161">
    <property type="entry name" value="LspA"/>
    <property type="match status" value="1"/>
</dbReference>
<dbReference type="PANTHER" id="PTHR33695:SF1">
    <property type="entry name" value="LIPOPROTEIN SIGNAL PEPTIDASE"/>
    <property type="match status" value="1"/>
</dbReference>
<sequence length="252" mass="25395">MTSPGTEPAAPAPRTARRPTKIGIFAAVAGLALAADAISKLLVVAHISATEPGIKLLGGLVYLDQARNSGAAFSVGTGATVALTAIALIVVAVILRAARRLTSTAWAVALGLVLGGALGNLVDRLFRSPGPGRGHVVDWISVFGDAGKYYPIFNLADSCIVVGGAVAVLLSVRGVDFNGGRNPIADDDDDDGDDDDSAPTPRNPTQRDPTQRDGVGESSPGPAADEPDRGPGPETSGGGTVTPGAAERTTDA</sequence>
<keyword evidence="5 9" id="KW-0064">Aspartyl protease</keyword>
<dbReference type="EC" id="3.4.23.36" evidence="9"/>
<protein>
    <recommendedName>
        <fullName evidence="9">Lipoprotein signal peptidase</fullName>
        <ecNumber evidence="9">3.4.23.36</ecNumber>
    </recommendedName>
    <alternativeName>
        <fullName evidence="9">Prolipoprotein signal peptidase</fullName>
    </alternativeName>
    <alternativeName>
        <fullName evidence="9">Signal peptidase II</fullName>
        <shortName evidence="9">SPase II</shortName>
    </alternativeName>
</protein>
<feature type="region of interest" description="Disordered" evidence="12">
    <location>
        <begin position="180"/>
        <end position="252"/>
    </location>
</feature>
<reference evidence="13" key="1">
    <citation type="journal article" date="2018" name="Int. J. Syst. Evol. Microbiol.">
        <title>Jatrophihabitans telluris sp. nov., isolated from sediment soil of lava forest wetlands and the emended description of the genus Jatrophihabitans.</title>
        <authorList>
            <person name="Lee K.C."/>
            <person name="Suh M.K."/>
            <person name="Eom M.K."/>
            <person name="Kim K.K."/>
            <person name="Kim J.S."/>
            <person name="Kim D.S."/>
            <person name="Ko S.H."/>
            <person name="Shin Y.K."/>
            <person name="Lee J.S."/>
        </authorList>
    </citation>
    <scope>NUCLEOTIDE SEQUENCE</scope>
    <source>
        <strain evidence="13">N237</strain>
    </source>
</reference>
<evidence type="ECO:0000256" key="3">
    <source>
        <dbReference type="ARBA" id="ARBA00022670"/>
    </source>
</evidence>
<comment type="function">
    <text evidence="9 10">This protein specifically catalyzes the removal of signal peptides from prolipoproteins.</text>
</comment>
<dbReference type="RefSeq" id="WP_249769637.1">
    <property type="nucleotide sequence ID" value="NZ_CP097332.1"/>
</dbReference>
<feature type="transmembrane region" description="Helical" evidence="9">
    <location>
        <begin position="24"/>
        <end position="49"/>
    </location>
</feature>
<keyword evidence="6 9" id="KW-0378">Hydrolase</keyword>
<evidence type="ECO:0000256" key="7">
    <source>
        <dbReference type="ARBA" id="ARBA00022989"/>
    </source>
</evidence>
<dbReference type="EMBL" id="CP097332">
    <property type="protein sequence ID" value="UQX87178.1"/>
    <property type="molecule type" value="Genomic_DNA"/>
</dbReference>
<evidence type="ECO:0000256" key="4">
    <source>
        <dbReference type="ARBA" id="ARBA00022692"/>
    </source>
</evidence>
<dbReference type="Pfam" id="PF01252">
    <property type="entry name" value="Peptidase_A8"/>
    <property type="match status" value="1"/>
</dbReference>